<dbReference type="PANTHER" id="PTHR47487:SF8">
    <property type="entry name" value="OS08G0270900 PROTEIN"/>
    <property type="match status" value="1"/>
</dbReference>
<evidence type="ECO:0000259" key="3">
    <source>
        <dbReference type="SMART" id="SM00451"/>
    </source>
</evidence>
<feature type="region of interest" description="Disordered" evidence="1">
    <location>
        <begin position="219"/>
        <end position="239"/>
    </location>
</feature>
<dbReference type="GO" id="GO:0003676">
    <property type="term" value="F:nucleic acid binding"/>
    <property type="evidence" value="ECO:0007669"/>
    <property type="project" value="InterPro"/>
</dbReference>
<feature type="domain" description="C2H2-type" evidence="2">
    <location>
        <begin position="456"/>
        <end position="480"/>
    </location>
</feature>
<dbReference type="SMART" id="SM00355">
    <property type="entry name" value="ZnF_C2H2"/>
    <property type="match status" value="3"/>
</dbReference>
<dbReference type="PANTHER" id="PTHR47487">
    <property type="entry name" value="OS06G0651300 PROTEIN-RELATED"/>
    <property type="match status" value="1"/>
</dbReference>
<feature type="compositionally biased region" description="Basic and acidic residues" evidence="1">
    <location>
        <begin position="485"/>
        <end position="516"/>
    </location>
</feature>
<dbReference type="InterPro" id="IPR036236">
    <property type="entry name" value="Znf_C2H2_sf"/>
</dbReference>
<feature type="region of interest" description="Disordered" evidence="1">
    <location>
        <begin position="321"/>
        <end position="340"/>
    </location>
</feature>
<feature type="compositionally biased region" description="Basic and acidic residues" evidence="1">
    <location>
        <begin position="371"/>
        <end position="383"/>
    </location>
</feature>
<feature type="compositionally biased region" description="Polar residues" evidence="1">
    <location>
        <begin position="517"/>
        <end position="534"/>
    </location>
</feature>
<dbReference type="InterPro" id="IPR004345">
    <property type="entry name" value="TB2_DP1_HVA22"/>
</dbReference>
<evidence type="ECO:0000313" key="4">
    <source>
        <dbReference type="EMBL" id="SPC73329.1"/>
    </source>
</evidence>
<evidence type="ECO:0000256" key="1">
    <source>
        <dbReference type="SAM" id="MobiDB-lite"/>
    </source>
</evidence>
<evidence type="ECO:0008006" key="5">
    <source>
        <dbReference type="Google" id="ProtNLM"/>
    </source>
</evidence>
<gene>
    <name evidence="4" type="ORF">FSB_LOCUS1211</name>
</gene>
<dbReference type="SMART" id="SM00451">
    <property type="entry name" value="ZnF_U1"/>
    <property type="match status" value="3"/>
</dbReference>
<dbReference type="InterPro" id="IPR013087">
    <property type="entry name" value="Znf_C2H2_type"/>
</dbReference>
<dbReference type="Pfam" id="PF03134">
    <property type="entry name" value="TB2_DP1_HVA22"/>
    <property type="match status" value="1"/>
</dbReference>
<feature type="domain" description="U1-type" evidence="3">
    <location>
        <begin position="279"/>
        <end position="313"/>
    </location>
</feature>
<name>A0A2N9EFH4_FAGSY</name>
<feature type="compositionally biased region" description="Basic and acidic residues" evidence="1">
    <location>
        <begin position="390"/>
        <end position="404"/>
    </location>
</feature>
<dbReference type="InterPro" id="IPR003604">
    <property type="entry name" value="Matrin/U1-like-C_Znf_C2H2"/>
</dbReference>
<feature type="domain" description="U1-type" evidence="3">
    <location>
        <begin position="453"/>
        <end position="487"/>
    </location>
</feature>
<protein>
    <recommendedName>
        <fullName evidence="5">C2H2-type domain-containing protein</fullName>
    </recommendedName>
</protein>
<feature type="region of interest" description="Disordered" evidence="1">
    <location>
        <begin position="477"/>
        <end position="554"/>
    </location>
</feature>
<dbReference type="EMBL" id="OIVN01000051">
    <property type="protein sequence ID" value="SPC73329.1"/>
    <property type="molecule type" value="Genomic_DNA"/>
</dbReference>
<accession>A0A2N9EFH4</accession>
<feature type="domain" description="C2H2-type" evidence="2">
    <location>
        <begin position="282"/>
        <end position="306"/>
    </location>
</feature>
<dbReference type="GO" id="GO:0008270">
    <property type="term" value="F:zinc ion binding"/>
    <property type="evidence" value="ECO:0007669"/>
    <property type="project" value="InterPro"/>
</dbReference>
<dbReference type="SUPFAM" id="SSF57667">
    <property type="entry name" value="beta-beta-alpha zinc fingers"/>
    <property type="match status" value="3"/>
</dbReference>
<sequence>MSLVGILHFALKSLDVLSWPFFALGYPLFASIRAIEKNSSSDTQKLVTYWIAFSLILLFENAFLKLLERLWLWPHMKLMIICWLVVPHFDGAVYVYNHLLRPCLSMNPLVIIHEFNRWKEFLLKRDDFLAEAERYIKENGTEALEELIATKIKSKMSNHDMEEIKAIAVMEKKEVEWSNSKEPNIVQKDSKAVEVTEKKEVPAAKRERNTKLMRLKAKNQPNNSFNRGNEQPVEEPQNNVTAKRYKRLLQNEEKQKGRVTVAVERTRELPDIPMPKEVQKEWTCDICELTVESDKVLNSHLQGKKHKATYEALKAKNQPNIIPASTAEETEQPVEEPQNNVTAKVLIQKTITNHEEKQQGQPTSISTSSAKKSDQPMREEAEKGVSNSELEQKKQAVEVTEKNEVPAAKRVVPAEPNLEQTVNTTSAMPKEGLTLAVATTRELPDIPMPKEVQKEWTCDICQLTVACEKILNSHLQGKKHKTALKAKDQPTVEEPQKSVSSKDLKQRIVTKYEEKQQGQQTIASASTAMKSNQPTKEESEKRVSNSEPEQKEEAVGVKDSTLRCNICNISCSGENNLVSHFNGRKHLARIRLMIKSVGSGQV</sequence>
<feature type="compositionally biased region" description="Polar residues" evidence="1">
    <location>
        <begin position="219"/>
        <end position="229"/>
    </location>
</feature>
<feature type="domain" description="C2H2-type" evidence="2">
    <location>
        <begin position="562"/>
        <end position="586"/>
    </location>
</feature>
<feature type="domain" description="U1-type" evidence="3">
    <location>
        <begin position="559"/>
        <end position="593"/>
    </location>
</feature>
<evidence type="ECO:0000259" key="2">
    <source>
        <dbReference type="SMART" id="SM00355"/>
    </source>
</evidence>
<dbReference type="AlphaFoldDB" id="A0A2N9EFH4"/>
<reference evidence="4" key="1">
    <citation type="submission" date="2018-02" db="EMBL/GenBank/DDBJ databases">
        <authorList>
            <person name="Cohen D.B."/>
            <person name="Kent A.D."/>
        </authorList>
    </citation>
    <scope>NUCLEOTIDE SEQUENCE</scope>
</reference>
<organism evidence="4">
    <name type="scientific">Fagus sylvatica</name>
    <name type="common">Beechnut</name>
    <dbReference type="NCBI Taxonomy" id="28930"/>
    <lineage>
        <taxon>Eukaryota</taxon>
        <taxon>Viridiplantae</taxon>
        <taxon>Streptophyta</taxon>
        <taxon>Embryophyta</taxon>
        <taxon>Tracheophyta</taxon>
        <taxon>Spermatophyta</taxon>
        <taxon>Magnoliopsida</taxon>
        <taxon>eudicotyledons</taxon>
        <taxon>Gunneridae</taxon>
        <taxon>Pentapetalae</taxon>
        <taxon>rosids</taxon>
        <taxon>fabids</taxon>
        <taxon>Fagales</taxon>
        <taxon>Fagaceae</taxon>
        <taxon>Fagus</taxon>
    </lineage>
</organism>
<dbReference type="Pfam" id="PF12874">
    <property type="entry name" value="zf-met"/>
    <property type="match status" value="3"/>
</dbReference>
<feature type="compositionally biased region" description="Polar residues" evidence="1">
    <location>
        <begin position="359"/>
        <end position="370"/>
    </location>
</feature>
<feature type="compositionally biased region" description="Basic and acidic residues" evidence="1">
    <location>
        <begin position="535"/>
        <end position="554"/>
    </location>
</feature>
<proteinExistence type="predicted"/>
<dbReference type="Gene3D" id="3.30.160.60">
    <property type="entry name" value="Classic Zinc Finger"/>
    <property type="match status" value="3"/>
</dbReference>
<feature type="region of interest" description="Disordered" evidence="1">
    <location>
        <begin position="353"/>
        <end position="404"/>
    </location>
</feature>